<gene>
    <name evidence="9" type="ORF">RM519_00910</name>
</gene>
<keyword evidence="6 7" id="KW-0472">Membrane</keyword>
<dbReference type="PANTHER" id="PTHR43731:SF14">
    <property type="entry name" value="PRESENILIN-ASSOCIATED RHOMBOID-LIKE PROTEIN, MITOCHONDRIAL"/>
    <property type="match status" value="1"/>
</dbReference>
<evidence type="ECO:0000256" key="3">
    <source>
        <dbReference type="ARBA" id="ARBA00022692"/>
    </source>
</evidence>
<dbReference type="GO" id="GO:0006508">
    <property type="term" value="P:proteolysis"/>
    <property type="evidence" value="ECO:0007669"/>
    <property type="project" value="UniProtKB-KW"/>
</dbReference>
<sequence length="214" mass="23667">MSQVVLLIIVANVLFSYKGFNDQVFFNKYKFQVGAIRQGDYIRLLSSGFLHVDFNHLIFNMLTLYFFGDNVIAIVGVPYFLIIYFACLLFGGLFSLAYHKNQLYYSAVGASGAVMGIIYAAIMLYPGMKLNFIFFPFVDIPGYVFGLGYLIYSVYGMKKSIGNIGHSAHLGGAIGGYAITIALTPEVLTTNLSLVVILGIPIVLIFLFAKKLNL</sequence>
<feature type="transmembrane region" description="Helical" evidence="7">
    <location>
        <begin position="103"/>
        <end position="126"/>
    </location>
</feature>
<dbReference type="InterPro" id="IPR022764">
    <property type="entry name" value="Peptidase_S54_rhomboid_dom"/>
</dbReference>
<evidence type="ECO:0000256" key="4">
    <source>
        <dbReference type="ARBA" id="ARBA00022801"/>
    </source>
</evidence>
<evidence type="ECO:0000256" key="1">
    <source>
        <dbReference type="ARBA" id="ARBA00004141"/>
    </source>
</evidence>
<evidence type="ECO:0000259" key="8">
    <source>
        <dbReference type="Pfam" id="PF01694"/>
    </source>
</evidence>
<comment type="similarity">
    <text evidence="2">Belongs to the peptidase S54 family.</text>
</comment>
<dbReference type="Gene3D" id="1.20.1540.10">
    <property type="entry name" value="Rhomboid-like"/>
    <property type="match status" value="1"/>
</dbReference>
<dbReference type="Proteomes" id="UP001252186">
    <property type="component" value="Unassembled WGS sequence"/>
</dbReference>
<keyword evidence="10" id="KW-1185">Reference proteome</keyword>
<dbReference type="EMBL" id="JAVRHV010000001">
    <property type="protein sequence ID" value="MDT0551791.1"/>
    <property type="molecule type" value="Genomic_DNA"/>
</dbReference>
<dbReference type="GO" id="GO:0008233">
    <property type="term" value="F:peptidase activity"/>
    <property type="evidence" value="ECO:0007669"/>
    <property type="project" value="UniProtKB-KW"/>
</dbReference>
<dbReference type="PANTHER" id="PTHR43731">
    <property type="entry name" value="RHOMBOID PROTEASE"/>
    <property type="match status" value="1"/>
</dbReference>
<evidence type="ECO:0000313" key="9">
    <source>
        <dbReference type="EMBL" id="MDT0551791.1"/>
    </source>
</evidence>
<feature type="transmembrane region" description="Helical" evidence="7">
    <location>
        <begin position="71"/>
        <end position="96"/>
    </location>
</feature>
<dbReference type="InterPro" id="IPR035952">
    <property type="entry name" value="Rhomboid-like_sf"/>
</dbReference>
<reference evidence="9 10" key="1">
    <citation type="submission" date="2023-09" db="EMBL/GenBank/DDBJ databases">
        <authorList>
            <person name="Rey-Velasco X."/>
        </authorList>
    </citation>
    <scope>NUCLEOTIDE SEQUENCE [LARGE SCALE GENOMIC DNA]</scope>
    <source>
        <strain evidence="9 10">P050</strain>
    </source>
</reference>
<evidence type="ECO:0000256" key="6">
    <source>
        <dbReference type="ARBA" id="ARBA00023136"/>
    </source>
</evidence>
<comment type="caution">
    <text evidence="9">The sequence shown here is derived from an EMBL/GenBank/DDBJ whole genome shotgun (WGS) entry which is preliminary data.</text>
</comment>
<dbReference type="Pfam" id="PF01694">
    <property type="entry name" value="Rhomboid"/>
    <property type="match status" value="1"/>
</dbReference>
<keyword evidence="5 7" id="KW-1133">Transmembrane helix</keyword>
<dbReference type="EC" id="3.4.21.105" evidence="9"/>
<dbReference type="InterPro" id="IPR050925">
    <property type="entry name" value="Rhomboid_protease_S54"/>
</dbReference>
<feature type="transmembrane region" description="Helical" evidence="7">
    <location>
        <begin position="132"/>
        <end position="152"/>
    </location>
</feature>
<feature type="domain" description="Peptidase S54 rhomboid" evidence="8">
    <location>
        <begin position="39"/>
        <end position="183"/>
    </location>
</feature>
<proteinExistence type="inferred from homology"/>
<keyword evidence="9" id="KW-0645">Protease</keyword>
<protein>
    <submittedName>
        <fullName evidence="9">Rhomboid family intramembrane serine protease</fullName>
        <ecNumber evidence="9">3.4.21.105</ecNumber>
    </submittedName>
</protein>
<comment type="subcellular location">
    <subcellularLocation>
        <location evidence="1">Membrane</location>
        <topology evidence="1">Multi-pass membrane protein</topology>
    </subcellularLocation>
</comment>
<evidence type="ECO:0000256" key="2">
    <source>
        <dbReference type="ARBA" id="ARBA00009045"/>
    </source>
</evidence>
<dbReference type="SUPFAM" id="SSF144091">
    <property type="entry name" value="Rhomboid-like"/>
    <property type="match status" value="1"/>
</dbReference>
<keyword evidence="4 9" id="KW-0378">Hydrolase</keyword>
<name>A0ABU2Y0Z8_9FLAO</name>
<evidence type="ECO:0000313" key="10">
    <source>
        <dbReference type="Proteomes" id="UP001252186"/>
    </source>
</evidence>
<accession>A0ABU2Y0Z8</accession>
<feature type="transmembrane region" description="Helical" evidence="7">
    <location>
        <begin position="190"/>
        <end position="209"/>
    </location>
</feature>
<evidence type="ECO:0000256" key="5">
    <source>
        <dbReference type="ARBA" id="ARBA00022989"/>
    </source>
</evidence>
<organism evidence="9 10">
    <name type="scientific">Urechidicola vernalis</name>
    <dbReference type="NCBI Taxonomy" id="3075600"/>
    <lineage>
        <taxon>Bacteria</taxon>
        <taxon>Pseudomonadati</taxon>
        <taxon>Bacteroidota</taxon>
        <taxon>Flavobacteriia</taxon>
        <taxon>Flavobacteriales</taxon>
        <taxon>Flavobacteriaceae</taxon>
        <taxon>Urechidicola</taxon>
    </lineage>
</organism>
<dbReference type="RefSeq" id="WP_311591593.1">
    <property type="nucleotide sequence ID" value="NZ_JAVRHV010000001.1"/>
</dbReference>
<keyword evidence="3 7" id="KW-0812">Transmembrane</keyword>
<evidence type="ECO:0000256" key="7">
    <source>
        <dbReference type="SAM" id="Phobius"/>
    </source>
</evidence>
<feature type="transmembrane region" description="Helical" evidence="7">
    <location>
        <begin position="164"/>
        <end position="184"/>
    </location>
</feature>